<dbReference type="EMBL" id="CP009922">
    <property type="protein sequence ID" value="AKG41499.1"/>
    <property type="molecule type" value="Genomic_DNA"/>
</dbReference>
<dbReference type="Proteomes" id="UP000034034">
    <property type="component" value="Chromosome"/>
</dbReference>
<keyword evidence="2" id="KW-0378">Hydrolase</keyword>
<protein>
    <submittedName>
        <fullName evidence="2">Alpha beta hydrolase</fullName>
    </submittedName>
</protein>
<dbReference type="AlphaFoldDB" id="A0A0F7FNU7"/>
<reference evidence="2" key="1">
    <citation type="submission" date="2019-08" db="EMBL/GenBank/DDBJ databases">
        <title>Complete genome sequence of a mangrove-derived Streptomyces xiamenensis.</title>
        <authorList>
            <person name="Xu J."/>
        </authorList>
    </citation>
    <scope>NUCLEOTIDE SEQUENCE</scope>
    <source>
        <strain evidence="2">318</strain>
    </source>
</reference>
<dbReference type="InterPro" id="IPR050228">
    <property type="entry name" value="Carboxylesterase_BioH"/>
</dbReference>
<dbReference type="Pfam" id="PF12697">
    <property type="entry name" value="Abhydrolase_6"/>
    <property type="match status" value="1"/>
</dbReference>
<dbReference type="KEGG" id="sxi:SXIM_01150"/>
<dbReference type="InterPro" id="IPR000073">
    <property type="entry name" value="AB_hydrolase_1"/>
</dbReference>
<proteinExistence type="predicted"/>
<dbReference type="PANTHER" id="PTHR43194:SF2">
    <property type="entry name" value="PEROXISOMAL MEMBRANE PROTEIN LPX1"/>
    <property type="match status" value="1"/>
</dbReference>
<name>A0A0F7FNU7_9ACTN</name>
<evidence type="ECO:0000259" key="1">
    <source>
        <dbReference type="Pfam" id="PF12697"/>
    </source>
</evidence>
<dbReference type="PANTHER" id="PTHR43194">
    <property type="entry name" value="HYDROLASE ALPHA/BETA FOLD FAMILY"/>
    <property type="match status" value="1"/>
</dbReference>
<dbReference type="RefSeq" id="WP_046722620.1">
    <property type="nucleotide sequence ID" value="NZ_CP009922.3"/>
</dbReference>
<sequence>MALTADLTRTALRLTSRIAPSLAVSAALPSFRRPHTSARPRPDEEALMRAARRETVSVDGRDVVVFRWGNGERPVLFLHGWMFRTSRFVPLVRALTERGYSPVGFDAPGHGESSDGETTILQYGDMARRLAPDDGHYEAVVGHSLGGLAAFWALREEVTATRLITLAPIPDLTHLVDSFCAGAGLTGRAKDVLRTHVEEDIFAGVPNVWERFSATYRPARLTLPILVVHDEDDDVIPVAHARRIADTYGSQADLLITRGLGHRRILADPQVIEGVLDFVSATDPVH</sequence>
<keyword evidence="3" id="KW-1185">Reference proteome</keyword>
<organism evidence="2 3">
    <name type="scientific">Streptomyces xiamenensis</name>
    <dbReference type="NCBI Taxonomy" id="408015"/>
    <lineage>
        <taxon>Bacteria</taxon>
        <taxon>Bacillati</taxon>
        <taxon>Actinomycetota</taxon>
        <taxon>Actinomycetes</taxon>
        <taxon>Kitasatosporales</taxon>
        <taxon>Streptomycetaceae</taxon>
        <taxon>Streptomyces</taxon>
    </lineage>
</organism>
<feature type="domain" description="AB hydrolase-1" evidence="1">
    <location>
        <begin position="75"/>
        <end position="270"/>
    </location>
</feature>
<accession>A0A0F7FNU7</accession>
<evidence type="ECO:0000313" key="2">
    <source>
        <dbReference type="EMBL" id="AKG41499.1"/>
    </source>
</evidence>
<gene>
    <name evidence="2" type="ORF">SXIM_01150</name>
</gene>
<evidence type="ECO:0000313" key="3">
    <source>
        <dbReference type="Proteomes" id="UP000034034"/>
    </source>
</evidence>
<dbReference type="PATRIC" id="fig|408015.6.peg.132"/>
<dbReference type="HOGENOM" id="CLU_072027_0_0_11"/>
<dbReference type="GO" id="GO:0016787">
    <property type="term" value="F:hydrolase activity"/>
    <property type="evidence" value="ECO:0007669"/>
    <property type="project" value="UniProtKB-KW"/>
</dbReference>
<dbReference type="Gene3D" id="3.40.50.1820">
    <property type="entry name" value="alpha/beta hydrolase"/>
    <property type="match status" value="1"/>
</dbReference>
<dbReference type="STRING" id="408015.SXIM_01150"/>
<dbReference type="SUPFAM" id="SSF53474">
    <property type="entry name" value="alpha/beta-Hydrolases"/>
    <property type="match status" value="1"/>
</dbReference>
<dbReference type="InterPro" id="IPR029058">
    <property type="entry name" value="AB_hydrolase_fold"/>
</dbReference>